<evidence type="ECO:0000256" key="7">
    <source>
        <dbReference type="SAM" id="Phobius"/>
    </source>
</evidence>
<evidence type="ECO:0000313" key="10">
    <source>
        <dbReference type="Proteomes" id="UP001281003"/>
    </source>
</evidence>
<feature type="domain" description="Major facilitator superfamily (MFS) profile" evidence="8">
    <location>
        <begin position="96"/>
        <end position="619"/>
    </location>
</feature>
<feature type="region of interest" description="Disordered" evidence="6">
    <location>
        <begin position="1"/>
        <end position="29"/>
    </location>
</feature>
<name>A0AAE0PLW9_SORBR</name>
<reference evidence="9" key="1">
    <citation type="journal article" date="2023" name="Mol. Phylogenet. Evol.">
        <title>Genome-scale phylogeny and comparative genomics of the fungal order Sordariales.</title>
        <authorList>
            <person name="Hensen N."/>
            <person name="Bonometti L."/>
            <person name="Westerberg I."/>
            <person name="Brannstrom I.O."/>
            <person name="Guillou S."/>
            <person name="Cros-Aarteil S."/>
            <person name="Calhoun S."/>
            <person name="Haridas S."/>
            <person name="Kuo A."/>
            <person name="Mondo S."/>
            <person name="Pangilinan J."/>
            <person name="Riley R."/>
            <person name="LaButti K."/>
            <person name="Andreopoulos B."/>
            <person name="Lipzen A."/>
            <person name="Chen C."/>
            <person name="Yan M."/>
            <person name="Daum C."/>
            <person name="Ng V."/>
            <person name="Clum A."/>
            <person name="Steindorff A."/>
            <person name="Ohm R.A."/>
            <person name="Martin F."/>
            <person name="Silar P."/>
            <person name="Natvig D.O."/>
            <person name="Lalanne C."/>
            <person name="Gautier V."/>
            <person name="Ament-Velasquez S.L."/>
            <person name="Kruys A."/>
            <person name="Hutchinson M.I."/>
            <person name="Powell A.J."/>
            <person name="Barry K."/>
            <person name="Miller A.N."/>
            <person name="Grigoriev I.V."/>
            <person name="Debuchy R."/>
            <person name="Gladieux P."/>
            <person name="Hiltunen Thoren M."/>
            <person name="Johannesson H."/>
        </authorList>
    </citation>
    <scope>NUCLEOTIDE SEQUENCE</scope>
    <source>
        <strain evidence="9">FGSC 1904</strain>
    </source>
</reference>
<dbReference type="FunFam" id="1.20.1250.20:FF:000516">
    <property type="entry name" value="Alternative sulfate transporter"/>
    <property type="match status" value="1"/>
</dbReference>
<evidence type="ECO:0000259" key="8">
    <source>
        <dbReference type="PROSITE" id="PS50850"/>
    </source>
</evidence>
<keyword evidence="2" id="KW-0813">Transport</keyword>
<dbReference type="GO" id="GO:0016020">
    <property type="term" value="C:membrane"/>
    <property type="evidence" value="ECO:0007669"/>
    <property type="project" value="UniProtKB-SubCell"/>
</dbReference>
<dbReference type="AlphaFoldDB" id="A0AAE0PLW9"/>
<dbReference type="PANTHER" id="PTHR43791:SF21">
    <property type="entry name" value="MAJOR FACILITATOR SUPERFAMILY (MFS) PROFILE DOMAIN-CONTAINING PROTEIN"/>
    <property type="match status" value="1"/>
</dbReference>
<feature type="transmembrane region" description="Helical" evidence="7">
    <location>
        <begin position="92"/>
        <end position="109"/>
    </location>
</feature>
<evidence type="ECO:0000256" key="6">
    <source>
        <dbReference type="SAM" id="MobiDB-lite"/>
    </source>
</evidence>
<keyword evidence="4 7" id="KW-1133">Transmembrane helix</keyword>
<proteinExistence type="predicted"/>
<dbReference type="InterPro" id="IPR011701">
    <property type="entry name" value="MFS"/>
</dbReference>
<evidence type="ECO:0000256" key="4">
    <source>
        <dbReference type="ARBA" id="ARBA00022989"/>
    </source>
</evidence>
<dbReference type="PANTHER" id="PTHR43791">
    <property type="entry name" value="PERMEASE-RELATED"/>
    <property type="match status" value="1"/>
</dbReference>
<keyword evidence="3 7" id="KW-0812">Transmembrane</keyword>
<protein>
    <submittedName>
        <fullName evidence="9">Major facilitator superfamily domain-containing protein</fullName>
    </submittedName>
</protein>
<evidence type="ECO:0000256" key="5">
    <source>
        <dbReference type="ARBA" id="ARBA00023136"/>
    </source>
</evidence>
<evidence type="ECO:0000256" key="3">
    <source>
        <dbReference type="ARBA" id="ARBA00022692"/>
    </source>
</evidence>
<feature type="transmembrane region" description="Helical" evidence="7">
    <location>
        <begin position="163"/>
        <end position="181"/>
    </location>
</feature>
<evidence type="ECO:0000256" key="2">
    <source>
        <dbReference type="ARBA" id="ARBA00022448"/>
    </source>
</evidence>
<gene>
    <name evidence="9" type="ORF">B0T20DRAFT_451230</name>
</gene>
<feature type="transmembrane region" description="Helical" evidence="7">
    <location>
        <begin position="256"/>
        <end position="276"/>
    </location>
</feature>
<feature type="compositionally biased region" description="Low complexity" evidence="6">
    <location>
        <begin position="1"/>
        <end position="10"/>
    </location>
</feature>
<keyword evidence="10" id="KW-1185">Reference proteome</keyword>
<dbReference type="Gene3D" id="1.20.1250.20">
    <property type="entry name" value="MFS general substrate transporter like domains"/>
    <property type="match status" value="2"/>
</dbReference>
<reference evidence="9" key="2">
    <citation type="submission" date="2023-07" db="EMBL/GenBank/DDBJ databases">
        <authorList>
            <consortium name="Lawrence Berkeley National Laboratory"/>
            <person name="Haridas S."/>
            <person name="Hensen N."/>
            <person name="Bonometti L."/>
            <person name="Westerberg I."/>
            <person name="Brannstrom I.O."/>
            <person name="Guillou S."/>
            <person name="Cros-Aarteil S."/>
            <person name="Calhoun S."/>
            <person name="Kuo A."/>
            <person name="Mondo S."/>
            <person name="Pangilinan J."/>
            <person name="Riley R."/>
            <person name="LaButti K."/>
            <person name="Andreopoulos B."/>
            <person name="Lipzen A."/>
            <person name="Chen C."/>
            <person name="Yanf M."/>
            <person name="Daum C."/>
            <person name="Ng V."/>
            <person name="Clum A."/>
            <person name="Steindorff A."/>
            <person name="Ohm R."/>
            <person name="Martin F."/>
            <person name="Silar P."/>
            <person name="Natvig D."/>
            <person name="Lalanne C."/>
            <person name="Gautier V."/>
            <person name="Ament-velasquez S.L."/>
            <person name="Kruys A."/>
            <person name="Hutchinson M.I."/>
            <person name="Powell A.J."/>
            <person name="Barry K."/>
            <person name="Miller A.N."/>
            <person name="Grigoriev I.V."/>
            <person name="Debuchy R."/>
            <person name="Gladieux P."/>
            <person name="Thoren M.H."/>
            <person name="Johannesson H."/>
        </authorList>
    </citation>
    <scope>NUCLEOTIDE SEQUENCE</scope>
    <source>
        <strain evidence="9">FGSC 1904</strain>
    </source>
</reference>
<comment type="caution">
    <text evidence="9">The sequence shown here is derived from an EMBL/GenBank/DDBJ whole genome shotgun (WGS) entry which is preliminary data.</text>
</comment>
<feature type="transmembrane region" description="Helical" evidence="7">
    <location>
        <begin position="223"/>
        <end position="244"/>
    </location>
</feature>
<feature type="transmembrane region" description="Helical" evidence="7">
    <location>
        <begin position="503"/>
        <end position="522"/>
    </location>
</feature>
<feature type="transmembrane region" description="Helical" evidence="7">
    <location>
        <begin position="542"/>
        <end position="559"/>
    </location>
</feature>
<dbReference type="SUPFAM" id="SSF103473">
    <property type="entry name" value="MFS general substrate transporter"/>
    <property type="match status" value="1"/>
</dbReference>
<evidence type="ECO:0000256" key="1">
    <source>
        <dbReference type="ARBA" id="ARBA00004141"/>
    </source>
</evidence>
<organism evidence="9 10">
    <name type="scientific">Sordaria brevicollis</name>
    <dbReference type="NCBI Taxonomy" id="83679"/>
    <lineage>
        <taxon>Eukaryota</taxon>
        <taxon>Fungi</taxon>
        <taxon>Dikarya</taxon>
        <taxon>Ascomycota</taxon>
        <taxon>Pezizomycotina</taxon>
        <taxon>Sordariomycetes</taxon>
        <taxon>Sordariomycetidae</taxon>
        <taxon>Sordariales</taxon>
        <taxon>Sordariaceae</taxon>
        <taxon>Sordaria</taxon>
    </lineage>
</organism>
<dbReference type="Pfam" id="PF07690">
    <property type="entry name" value="MFS_1"/>
    <property type="match status" value="1"/>
</dbReference>
<accession>A0AAE0PLW9</accession>
<comment type="subcellular location">
    <subcellularLocation>
        <location evidence="1">Membrane</location>
        <topology evidence="1">Multi-pass membrane protein</topology>
    </subcellularLocation>
</comment>
<feature type="transmembrane region" description="Helical" evidence="7">
    <location>
        <begin position="135"/>
        <end position="154"/>
    </location>
</feature>
<dbReference type="InterPro" id="IPR036259">
    <property type="entry name" value="MFS_trans_sf"/>
</dbReference>
<keyword evidence="5 7" id="KW-0472">Membrane</keyword>
<feature type="transmembrane region" description="Helical" evidence="7">
    <location>
        <begin position="193"/>
        <end position="211"/>
    </location>
</feature>
<dbReference type="Proteomes" id="UP001281003">
    <property type="component" value="Unassembled WGS sequence"/>
</dbReference>
<feature type="region of interest" description="Disordered" evidence="6">
    <location>
        <begin position="56"/>
        <end position="84"/>
    </location>
</feature>
<dbReference type="PROSITE" id="PS50850">
    <property type="entry name" value="MFS"/>
    <property type="match status" value="1"/>
</dbReference>
<dbReference type="GO" id="GO:0022857">
    <property type="term" value="F:transmembrane transporter activity"/>
    <property type="evidence" value="ECO:0007669"/>
    <property type="project" value="InterPro"/>
</dbReference>
<feature type="transmembrane region" description="Helical" evidence="7">
    <location>
        <begin position="379"/>
        <end position="404"/>
    </location>
</feature>
<dbReference type="InterPro" id="IPR020846">
    <property type="entry name" value="MFS_dom"/>
</dbReference>
<feature type="transmembrane region" description="Helical" evidence="7">
    <location>
        <begin position="470"/>
        <end position="491"/>
    </location>
</feature>
<feature type="transmembrane region" description="Helical" evidence="7">
    <location>
        <begin position="446"/>
        <end position="464"/>
    </location>
</feature>
<evidence type="ECO:0000313" key="9">
    <source>
        <dbReference type="EMBL" id="KAK3402421.1"/>
    </source>
</evidence>
<dbReference type="EMBL" id="JAUTDP010000002">
    <property type="protein sequence ID" value="KAK3402421.1"/>
    <property type="molecule type" value="Genomic_DNA"/>
</dbReference>
<sequence length="619" mass="68453">MYSSSTTTMSERSRRSSLDSTVVDFSPDMDTESDPLLPLRLTKSFDNHGPYHSIATANSCPRSMSPVSTSQQQSRSQPFLSSQTRQRINRKTDVFLLPLLSILYLFNGLDRGNVGNAQTQGFTTDIGCKPGDLNLAISAFWFMFVACQPVSAALGRRWGGRRWIVGIMLGWGALTLSQTFIKGRGALITTRLLIGAFEAGFYPTALAYLTAFYPPFDLAVRIALFYGQYAVAGAFSGAIAYAIFRIEHPTLKSWQLLFLIEGGATCLVALFAWSWLPEGPESAWFLTADERAFFKRRLLGDREGAKGWTAENSDDDDDDDELGFRKMSGRCYDGVDDTENQRMLAVPSCHGEADEGEGKTTARLVTWQEVVETVRDWKLWWLLGCNICASVPSTAFSVFLPLVVEGMGYSALQANLMSVPPFVFGALGVYLFALSSDRRRERGYHIMAGLAISAVGLAGILLTTSPVGKYVALCVLLFGSYVPPPLTAAWLSNNTRSPNKRALVLGVNGWGNLAGVIGSWVFRIGGQDEEKKMPGDEFRKPLLVTLGFVGMATMGYWAYREVLRRENNRTVEAEVGKMAEDESSRKKDNENGFLDARTRPFLGGFLVDLVDRILETWKF</sequence>
<feature type="transmembrane region" description="Helical" evidence="7">
    <location>
        <begin position="416"/>
        <end position="434"/>
    </location>
</feature>